<reference evidence="10 11" key="2">
    <citation type="journal article" date="2015" name="Eukaryot. Cell">
        <title>Asexual propagation of a virulent clone complex in a human and feline outbreak of sporotrichosis.</title>
        <authorList>
            <person name="Teixeira Mde M."/>
            <person name="Rodrigues A.M."/>
            <person name="Tsui C.K."/>
            <person name="de Almeida L.G."/>
            <person name="Van Diepeningen A.D."/>
            <person name="van den Ende B.G."/>
            <person name="Fernandes G.F."/>
            <person name="Kano R."/>
            <person name="Hamelin R.C."/>
            <person name="Lopes-Bezerra L.M."/>
            <person name="Vasconcelos A.T."/>
            <person name="de Hoog S."/>
            <person name="de Camargo Z.P."/>
            <person name="Felipe M.S."/>
        </authorList>
    </citation>
    <scope>NUCLEOTIDE SEQUENCE [LARGE SCALE GENOMIC DNA]</scope>
    <source>
        <strain evidence="10 11">1099-18</strain>
    </source>
</reference>
<dbReference type="PANTHER" id="PTHR23215">
    <property type="entry name" value="ZINC FINGER PROTEIN 207"/>
    <property type="match status" value="1"/>
</dbReference>
<evidence type="ECO:0000256" key="1">
    <source>
        <dbReference type="ARBA" id="ARBA00004123"/>
    </source>
</evidence>
<dbReference type="InterPro" id="IPR036236">
    <property type="entry name" value="Znf_C2H2_sf"/>
</dbReference>
<evidence type="ECO:0000256" key="4">
    <source>
        <dbReference type="ARBA" id="ARBA00022833"/>
    </source>
</evidence>
<dbReference type="PANTHER" id="PTHR23215:SF0">
    <property type="entry name" value="BUB3-INTERACTING AND GLEBS MOTIF-CONTAINING PROTEIN ZNF207"/>
    <property type="match status" value="1"/>
</dbReference>
<organism evidence="10 11">
    <name type="scientific">Sporothrix schenckii 1099-18</name>
    <dbReference type="NCBI Taxonomy" id="1397361"/>
    <lineage>
        <taxon>Eukaryota</taxon>
        <taxon>Fungi</taxon>
        <taxon>Dikarya</taxon>
        <taxon>Ascomycota</taxon>
        <taxon>Pezizomycotina</taxon>
        <taxon>Sordariomycetes</taxon>
        <taxon>Sordariomycetidae</taxon>
        <taxon>Ophiostomatales</taxon>
        <taxon>Ophiostomataceae</taxon>
        <taxon>Sporothrix</taxon>
    </lineage>
</organism>
<dbReference type="InterPro" id="IPR013087">
    <property type="entry name" value="Znf_C2H2_type"/>
</dbReference>
<proteinExistence type="predicted"/>
<feature type="region of interest" description="Disordered" evidence="7">
    <location>
        <begin position="112"/>
        <end position="143"/>
    </location>
</feature>
<evidence type="ECO:0000256" key="2">
    <source>
        <dbReference type="ARBA" id="ARBA00022723"/>
    </source>
</evidence>
<dbReference type="VEuPathDB" id="FungiDB:SPSK_07758"/>
<gene>
    <name evidence="10" type="ORF">SPSK_07758</name>
</gene>
<evidence type="ECO:0000256" key="5">
    <source>
        <dbReference type="ARBA" id="ARBA00023242"/>
    </source>
</evidence>
<keyword evidence="4" id="KW-0862">Zinc</keyword>
<dbReference type="GO" id="GO:0003677">
    <property type="term" value="F:DNA binding"/>
    <property type="evidence" value="ECO:0007669"/>
    <property type="project" value="InterPro"/>
</dbReference>
<reference evidence="10 11" key="1">
    <citation type="journal article" date="2014" name="BMC Genomics">
        <title>Comparative genomics of the major fungal agents of human and animal Sporotrichosis: Sporothrix schenckii and Sporothrix brasiliensis.</title>
        <authorList>
            <person name="Teixeira M.M."/>
            <person name="de Almeida L.G."/>
            <person name="Kubitschek-Barreira P."/>
            <person name="Alves F.L."/>
            <person name="Kioshima E.S."/>
            <person name="Abadio A.K."/>
            <person name="Fernandes L."/>
            <person name="Derengowski L.S."/>
            <person name="Ferreira K.S."/>
            <person name="Souza R.C."/>
            <person name="Ruiz J.C."/>
            <person name="de Andrade N.C."/>
            <person name="Paes H.C."/>
            <person name="Nicola A.M."/>
            <person name="Albuquerque P."/>
            <person name="Gerber A.L."/>
            <person name="Martins V.P."/>
            <person name="Peconick L.D."/>
            <person name="Neto A.V."/>
            <person name="Chaucanez C.B."/>
            <person name="Silva P.A."/>
            <person name="Cunha O.L."/>
            <person name="de Oliveira F.F."/>
            <person name="dos Santos T.C."/>
            <person name="Barros A.L."/>
            <person name="Soares M.A."/>
            <person name="de Oliveira L.M."/>
            <person name="Marini M.M."/>
            <person name="Villalobos-Duno H."/>
            <person name="Cunha M.M."/>
            <person name="de Hoog S."/>
            <person name="da Silveira J.F."/>
            <person name="Henrissat B."/>
            <person name="Nino-Vega G.A."/>
            <person name="Cisalpino P.S."/>
            <person name="Mora-Montes H.M."/>
            <person name="Almeida S.R."/>
            <person name="Stajich J.E."/>
            <person name="Lopes-Bezerra L.M."/>
            <person name="Vasconcelos A.T."/>
            <person name="Felipe M.S."/>
        </authorList>
    </citation>
    <scope>NUCLEOTIDE SEQUENCE [LARGE SCALE GENOMIC DNA]</scope>
    <source>
        <strain evidence="10 11">1099-18</strain>
    </source>
</reference>
<dbReference type="GO" id="GO:0005634">
    <property type="term" value="C:nucleus"/>
    <property type="evidence" value="ECO:0007669"/>
    <property type="project" value="UniProtKB-SubCell"/>
</dbReference>
<dbReference type="PROSITE" id="PS50157">
    <property type="entry name" value="ZINC_FINGER_C2H2_2"/>
    <property type="match status" value="1"/>
</dbReference>
<dbReference type="PROSITE" id="PS50808">
    <property type="entry name" value="ZF_BED"/>
    <property type="match status" value="1"/>
</dbReference>
<evidence type="ECO:0000256" key="3">
    <source>
        <dbReference type="ARBA" id="ARBA00022771"/>
    </source>
</evidence>
<dbReference type="FunFam" id="3.30.160.60:FF:000354">
    <property type="entry name" value="C2H2 finger domain-containing protein"/>
    <property type="match status" value="1"/>
</dbReference>
<keyword evidence="2" id="KW-0479">Metal-binding</keyword>
<feature type="compositionally biased region" description="Low complexity" evidence="7">
    <location>
        <begin position="183"/>
        <end position="213"/>
    </location>
</feature>
<dbReference type="OrthoDB" id="1306014at2759"/>
<feature type="region of interest" description="Disordered" evidence="7">
    <location>
        <begin position="257"/>
        <end position="287"/>
    </location>
</feature>
<comment type="subcellular location">
    <subcellularLocation>
        <location evidence="1">Nucleus</location>
    </subcellularLocation>
</comment>
<feature type="domain" description="BED-type" evidence="9">
    <location>
        <begin position="13"/>
        <end position="72"/>
    </location>
</feature>
<sequence>MGKKRRNYPNLEELLDRAWCYYCERDFEDLKLLISHQKAKHFKCERCGRRLNTAGGLSVHMNQVHKETLSQVENALEGREGLDVEIFGMEGIPEAALQQHQQQITDDFHKNRADRQAATGNPPPGQGMGMGMGMGGESNGVQGAPHKKIKIETAEELKARLAAYRAQAGARKAAAEQAEAAAAAAAATQPQPQGVPPGSGAPPAYSGGLPQRPGAGGYGGGATTLDDLVSGAASGGGAPPPSADEIDRVIRMAEAGIRPGEAPAAPTTAAAPAEKEKEKPSKKDKATRMVYQDGDFSLEEKMAQMTRYAVAV</sequence>
<evidence type="ECO:0000259" key="8">
    <source>
        <dbReference type="PROSITE" id="PS50157"/>
    </source>
</evidence>
<keyword evidence="5" id="KW-0539">Nucleus</keyword>
<comment type="caution">
    <text evidence="10">The sequence shown here is derived from an EMBL/GenBank/DDBJ whole genome shotgun (WGS) entry which is preliminary data.</text>
</comment>
<evidence type="ECO:0000256" key="7">
    <source>
        <dbReference type="SAM" id="MobiDB-lite"/>
    </source>
</evidence>
<dbReference type="AlphaFoldDB" id="A0A0F2MIN4"/>
<dbReference type="CDD" id="cd20908">
    <property type="entry name" value="SUF4-like"/>
    <property type="match status" value="1"/>
</dbReference>
<evidence type="ECO:0000259" key="9">
    <source>
        <dbReference type="PROSITE" id="PS50808"/>
    </source>
</evidence>
<dbReference type="EMBL" id="AXCR01000004">
    <property type="protein sequence ID" value="KJR88929.1"/>
    <property type="molecule type" value="Genomic_DNA"/>
</dbReference>
<keyword evidence="3 6" id="KW-0863">Zinc-finger</keyword>
<dbReference type="Gene3D" id="3.30.160.60">
    <property type="entry name" value="Classic Zinc Finger"/>
    <property type="match status" value="1"/>
</dbReference>
<protein>
    <submittedName>
        <fullName evidence="10">C2H2 finger domain protein</fullName>
    </submittedName>
</protein>
<evidence type="ECO:0000313" key="10">
    <source>
        <dbReference type="EMBL" id="KJR88929.1"/>
    </source>
</evidence>
<evidence type="ECO:0000256" key="6">
    <source>
        <dbReference type="PROSITE-ProRule" id="PRU00042"/>
    </source>
</evidence>
<feature type="region of interest" description="Disordered" evidence="7">
    <location>
        <begin position="183"/>
        <end position="223"/>
    </location>
</feature>
<feature type="compositionally biased region" description="Basic and acidic residues" evidence="7">
    <location>
        <begin position="273"/>
        <end position="287"/>
    </location>
</feature>
<dbReference type="PROSITE" id="PS00028">
    <property type="entry name" value="ZINC_FINGER_C2H2_1"/>
    <property type="match status" value="1"/>
</dbReference>
<dbReference type="SMART" id="SM00355">
    <property type="entry name" value="ZnF_C2H2"/>
    <property type="match status" value="2"/>
</dbReference>
<dbReference type="GO" id="GO:0008270">
    <property type="term" value="F:zinc ion binding"/>
    <property type="evidence" value="ECO:0007669"/>
    <property type="project" value="UniProtKB-KW"/>
</dbReference>
<dbReference type="InterPro" id="IPR003656">
    <property type="entry name" value="Znf_BED"/>
</dbReference>
<dbReference type="GeneID" id="27669691"/>
<feature type="domain" description="C2H2-type" evidence="8">
    <location>
        <begin position="42"/>
        <end position="65"/>
    </location>
</feature>
<evidence type="ECO:0000313" key="11">
    <source>
        <dbReference type="Proteomes" id="UP000033710"/>
    </source>
</evidence>
<dbReference type="SUPFAM" id="SSF57667">
    <property type="entry name" value="beta-beta-alpha zinc fingers"/>
    <property type="match status" value="1"/>
</dbReference>
<feature type="compositionally biased region" description="Gly residues" evidence="7">
    <location>
        <begin position="126"/>
        <end position="138"/>
    </location>
</feature>
<feature type="compositionally biased region" description="Low complexity" evidence="7">
    <location>
        <begin position="261"/>
        <end position="272"/>
    </location>
</feature>
<dbReference type="RefSeq" id="XP_016591605.1">
    <property type="nucleotide sequence ID" value="XM_016734414.1"/>
</dbReference>
<dbReference type="Proteomes" id="UP000033710">
    <property type="component" value="Unassembled WGS sequence"/>
</dbReference>
<name>A0A0F2MIN4_SPOSC</name>
<accession>A0A0F2MIN4</accession>
<dbReference type="KEGG" id="ssck:SPSK_07758"/>